<proteinExistence type="predicted"/>
<dbReference type="Proteomes" id="UP000636709">
    <property type="component" value="Unassembled WGS sequence"/>
</dbReference>
<keyword evidence="2" id="KW-1185">Reference proteome</keyword>
<comment type="caution">
    <text evidence="1">The sequence shown here is derived from an EMBL/GenBank/DDBJ whole genome shotgun (WGS) entry which is preliminary data.</text>
</comment>
<accession>A0A835E815</accession>
<dbReference type="PANTHER" id="PTHR31264:SF32">
    <property type="entry name" value="F-BOX DOMAIN-CONTAINING PROTEIN"/>
    <property type="match status" value="1"/>
</dbReference>
<name>A0A835E815_9POAL</name>
<sequence>MDSPAGDLLALSDDYLAEILIRLPALADLGRTCCACPTFRRVITAHSFLRRLRALHPPVLLGILSHAFIPAEPPHPSAAAASAFADAGAADFKCSFLPSPDRWRSQDARDGRVLLSAVPEDPTREEEEESDCRALVRELAVCDPIHRRYLLLPAISDELAALVHQPEMADFQPFLTPSLQDEWGTSFRVICLAECTSKLVVFVFSSGNWQWHASEFDGWRALTADTGNPDPGYVSELSTRYYAHGCCCWVMPWIQKLLVLDTCTMEFSSVDIPPAHPMLPRAIVEADEGRFGVFTLVVDMVCGRRGPVQMYTLYYTVLRNHGQDAKQQQTFETFALPTTYRYNIMGVAGGYLLLQGIPDDFTSCPKSERPNLDCFSLNLKSFELEWFCETKHVILLAKLYAGLPLSLSPPSI</sequence>
<dbReference type="OrthoDB" id="643896at2759"/>
<evidence type="ECO:0000313" key="2">
    <source>
        <dbReference type="Proteomes" id="UP000636709"/>
    </source>
</evidence>
<dbReference type="PANTHER" id="PTHR31264">
    <property type="entry name" value="OS07G0554500 PROTEIN-RELATED"/>
    <property type="match status" value="1"/>
</dbReference>
<gene>
    <name evidence="1" type="ORF">HU200_051557</name>
</gene>
<dbReference type="SUPFAM" id="SSF81383">
    <property type="entry name" value="F-box domain"/>
    <property type="match status" value="1"/>
</dbReference>
<dbReference type="AlphaFoldDB" id="A0A835E815"/>
<evidence type="ECO:0008006" key="3">
    <source>
        <dbReference type="Google" id="ProtNLM"/>
    </source>
</evidence>
<evidence type="ECO:0000313" key="1">
    <source>
        <dbReference type="EMBL" id="KAF8669226.1"/>
    </source>
</evidence>
<reference evidence="1" key="1">
    <citation type="submission" date="2020-07" db="EMBL/GenBank/DDBJ databases">
        <title>Genome sequence and genetic diversity analysis of an under-domesticated orphan crop, white fonio (Digitaria exilis).</title>
        <authorList>
            <person name="Bennetzen J.L."/>
            <person name="Chen S."/>
            <person name="Ma X."/>
            <person name="Wang X."/>
            <person name="Yssel A.E.J."/>
            <person name="Chaluvadi S.R."/>
            <person name="Johnson M."/>
            <person name="Gangashetty P."/>
            <person name="Hamidou F."/>
            <person name="Sanogo M.D."/>
            <person name="Zwaenepoel A."/>
            <person name="Wallace J."/>
            <person name="Van De Peer Y."/>
            <person name="Van Deynze A."/>
        </authorList>
    </citation>
    <scope>NUCLEOTIDE SEQUENCE</scope>
    <source>
        <tissue evidence="1">Leaves</tissue>
    </source>
</reference>
<dbReference type="EMBL" id="JACEFO010002272">
    <property type="protein sequence ID" value="KAF8669226.1"/>
    <property type="molecule type" value="Genomic_DNA"/>
</dbReference>
<protein>
    <recommendedName>
        <fullName evidence="3">F-box domain-containing protein</fullName>
    </recommendedName>
</protein>
<dbReference type="InterPro" id="IPR036047">
    <property type="entry name" value="F-box-like_dom_sf"/>
</dbReference>
<organism evidence="1 2">
    <name type="scientific">Digitaria exilis</name>
    <dbReference type="NCBI Taxonomy" id="1010633"/>
    <lineage>
        <taxon>Eukaryota</taxon>
        <taxon>Viridiplantae</taxon>
        <taxon>Streptophyta</taxon>
        <taxon>Embryophyta</taxon>
        <taxon>Tracheophyta</taxon>
        <taxon>Spermatophyta</taxon>
        <taxon>Magnoliopsida</taxon>
        <taxon>Liliopsida</taxon>
        <taxon>Poales</taxon>
        <taxon>Poaceae</taxon>
        <taxon>PACMAD clade</taxon>
        <taxon>Panicoideae</taxon>
        <taxon>Panicodae</taxon>
        <taxon>Paniceae</taxon>
        <taxon>Anthephorinae</taxon>
        <taxon>Digitaria</taxon>
    </lineage>
</organism>